<dbReference type="Pfam" id="PF03372">
    <property type="entry name" value="Exo_endo_phos"/>
    <property type="match status" value="1"/>
</dbReference>
<dbReference type="SUPFAM" id="SSF56219">
    <property type="entry name" value="DNase I-like"/>
    <property type="match status" value="1"/>
</dbReference>
<accession>X0SCY3</accession>
<evidence type="ECO:0000313" key="2">
    <source>
        <dbReference type="EMBL" id="GAF73782.1"/>
    </source>
</evidence>
<organism evidence="2">
    <name type="scientific">marine sediment metagenome</name>
    <dbReference type="NCBI Taxonomy" id="412755"/>
    <lineage>
        <taxon>unclassified sequences</taxon>
        <taxon>metagenomes</taxon>
        <taxon>ecological metagenomes</taxon>
    </lineage>
</organism>
<sequence length="384" mass="41675">MKKTERRIGFWLFLVCFTFLGTLEAAPVTIRVVAYNTYNNPDDAIEDAWFSTIFSAIGNELVNGVAKRLDILVVSETDTGSSARLVDILNNLYGVSTYNVITSSSVGGDRTGIVYDSNTLILLDSNDITDIGTHPILRAHFRSVGYTSTASEFYVYAVHLKSGSTTSDKTQRALEAANLRSNADALGESKHIIFAGDFNMQGSSEGAWTNMLASGNGQAFDTADSPGEWRDNETFKSLHSQNPRSPMDDRFDIQFVSGDFLDGKGLEYASGSYHVFGNNGTHTLNDSISTGSGASPTVLTTLEDASDHLPIVADYRIPESICVSFPVADFNADCVVDFLDFAILGSQWLQSPGIPSADIALELPDDFVDTLDLTVLATEWLDCN</sequence>
<dbReference type="InterPro" id="IPR036691">
    <property type="entry name" value="Endo/exonu/phosph_ase_sf"/>
</dbReference>
<dbReference type="EMBL" id="BARS01000212">
    <property type="protein sequence ID" value="GAF73782.1"/>
    <property type="molecule type" value="Genomic_DNA"/>
</dbReference>
<dbReference type="Gene3D" id="3.60.10.10">
    <property type="entry name" value="Endonuclease/exonuclease/phosphatase"/>
    <property type="match status" value="1"/>
</dbReference>
<evidence type="ECO:0000259" key="1">
    <source>
        <dbReference type="Pfam" id="PF03372"/>
    </source>
</evidence>
<dbReference type="GO" id="GO:0003824">
    <property type="term" value="F:catalytic activity"/>
    <property type="evidence" value="ECO:0007669"/>
    <property type="project" value="InterPro"/>
</dbReference>
<reference evidence="2" key="1">
    <citation type="journal article" date="2014" name="Front. Microbiol.">
        <title>High frequency of phylogenetically diverse reductive dehalogenase-homologous genes in deep subseafloor sedimentary metagenomes.</title>
        <authorList>
            <person name="Kawai M."/>
            <person name="Futagami T."/>
            <person name="Toyoda A."/>
            <person name="Takaki Y."/>
            <person name="Nishi S."/>
            <person name="Hori S."/>
            <person name="Arai W."/>
            <person name="Tsubouchi T."/>
            <person name="Morono Y."/>
            <person name="Uchiyama I."/>
            <person name="Ito T."/>
            <person name="Fujiyama A."/>
            <person name="Inagaki F."/>
            <person name="Takami H."/>
        </authorList>
    </citation>
    <scope>NUCLEOTIDE SEQUENCE</scope>
    <source>
        <strain evidence="2">Expedition CK06-06</strain>
    </source>
</reference>
<protein>
    <recommendedName>
        <fullName evidence="1">Endonuclease/exonuclease/phosphatase domain-containing protein</fullName>
    </recommendedName>
</protein>
<dbReference type="InterPro" id="IPR005135">
    <property type="entry name" value="Endo/exonuclease/phosphatase"/>
</dbReference>
<name>X0SCY3_9ZZZZ</name>
<feature type="domain" description="Endonuclease/exonuclease/phosphatase" evidence="1">
    <location>
        <begin position="65"/>
        <end position="247"/>
    </location>
</feature>
<proteinExistence type="predicted"/>
<dbReference type="AlphaFoldDB" id="X0SCY3"/>
<feature type="non-terminal residue" evidence="2">
    <location>
        <position position="384"/>
    </location>
</feature>
<gene>
    <name evidence="2" type="ORF">S01H1_00589</name>
</gene>
<comment type="caution">
    <text evidence="2">The sequence shown here is derived from an EMBL/GenBank/DDBJ whole genome shotgun (WGS) entry which is preliminary data.</text>
</comment>